<reference evidence="2 3" key="1">
    <citation type="submission" date="2016-06" db="EMBL/GenBank/DDBJ databases">
        <title>Draft Genome Sequence of Tenacibaculum soleae UCD-KL19.</title>
        <authorList>
            <person name="Eisen J.A."/>
            <person name="Coil D.A."/>
            <person name="Lujan K.M."/>
        </authorList>
    </citation>
    <scope>NUCLEOTIDE SEQUENCE [LARGE SCALE GENOMIC DNA]</scope>
    <source>
        <strain evidence="2 3">UCD-KL19</strain>
    </source>
</reference>
<dbReference type="InterPro" id="IPR029044">
    <property type="entry name" value="Nucleotide-diphossugar_trans"/>
</dbReference>
<dbReference type="PANTHER" id="PTHR22916">
    <property type="entry name" value="GLYCOSYLTRANSFERASE"/>
    <property type="match status" value="1"/>
</dbReference>
<evidence type="ECO:0000313" key="3">
    <source>
        <dbReference type="Proteomes" id="UP000093186"/>
    </source>
</evidence>
<dbReference type="AlphaFoldDB" id="A0A1B9XXL2"/>
<protein>
    <recommendedName>
        <fullName evidence="1">Glycosyltransferase 2-like domain-containing protein</fullName>
    </recommendedName>
</protein>
<dbReference type="InterPro" id="IPR001173">
    <property type="entry name" value="Glyco_trans_2-like"/>
</dbReference>
<dbReference type="STRING" id="447689.BA195_11760"/>
<dbReference type="RefSeq" id="WP_068705794.1">
    <property type="nucleotide sequence ID" value="NZ_JAUOSW010000003.1"/>
</dbReference>
<feature type="domain" description="Glycosyltransferase 2-like" evidence="1">
    <location>
        <begin position="4"/>
        <end position="139"/>
    </location>
</feature>
<dbReference type="Gene3D" id="3.90.550.10">
    <property type="entry name" value="Spore Coat Polysaccharide Biosynthesis Protein SpsA, Chain A"/>
    <property type="match status" value="1"/>
</dbReference>
<dbReference type="Pfam" id="PF00535">
    <property type="entry name" value="Glycos_transf_2"/>
    <property type="match status" value="1"/>
</dbReference>
<sequence length="280" mass="32954">MFLSIVIPVYNTPIAFLSECIESLDHIPLSIAYEVIIVNDESTNEDTLNYLSNLDKKKYHIIYKKNGGPGSARNVGIKKAKGEYIFPLDADDILNGDFSLFVTYLKENDSVDVLYGDLLYFGDVNKVEKNHEFNKIALWFENNIVPMCSFVRRSLWEKVEGFDENLKTFEDYDFWIQCAVKGGEFKYLPMSTYKYRVIDDGASRYQNTRELHKKYFKIIRDRVPVKEITFLGLIKFMKGYYLKKRKKKDSFFTKVINYVRTFLKTIEILKRISLSLFRRV</sequence>
<organism evidence="2 3">
    <name type="scientific">Tenacibaculum soleae</name>
    <dbReference type="NCBI Taxonomy" id="447689"/>
    <lineage>
        <taxon>Bacteria</taxon>
        <taxon>Pseudomonadati</taxon>
        <taxon>Bacteroidota</taxon>
        <taxon>Flavobacteriia</taxon>
        <taxon>Flavobacteriales</taxon>
        <taxon>Flavobacteriaceae</taxon>
        <taxon>Tenacibaculum</taxon>
    </lineage>
</organism>
<evidence type="ECO:0000313" key="2">
    <source>
        <dbReference type="EMBL" id="OCK42293.1"/>
    </source>
</evidence>
<name>A0A1B9XXL2_9FLAO</name>
<proteinExistence type="predicted"/>
<dbReference type="EMBL" id="MAKX01000024">
    <property type="protein sequence ID" value="OCK42293.1"/>
    <property type="molecule type" value="Genomic_DNA"/>
</dbReference>
<dbReference type="OrthoDB" id="9815829at2"/>
<dbReference type="Proteomes" id="UP000093186">
    <property type="component" value="Unassembled WGS sequence"/>
</dbReference>
<dbReference type="PANTHER" id="PTHR22916:SF3">
    <property type="entry name" value="UDP-GLCNAC:BETAGAL BETA-1,3-N-ACETYLGLUCOSAMINYLTRANSFERASE-LIKE PROTEIN 1"/>
    <property type="match status" value="1"/>
</dbReference>
<evidence type="ECO:0000259" key="1">
    <source>
        <dbReference type="Pfam" id="PF00535"/>
    </source>
</evidence>
<keyword evidence="3" id="KW-1185">Reference proteome</keyword>
<gene>
    <name evidence="2" type="ORF">BA195_11760</name>
</gene>
<comment type="caution">
    <text evidence="2">The sequence shown here is derived from an EMBL/GenBank/DDBJ whole genome shotgun (WGS) entry which is preliminary data.</text>
</comment>
<dbReference type="SUPFAM" id="SSF53448">
    <property type="entry name" value="Nucleotide-diphospho-sugar transferases"/>
    <property type="match status" value="1"/>
</dbReference>
<dbReference type="GO" id="GO:0016758">
    <property type="term" value="F:hexosyltransferase activity"/>
    <property type="evidence" value="ECO:0007669"/>
    <property type="project" value="UniProtKB-ARBA"/>
</dbReference>
<accession>A0A1B9XXL2</accession>